<dbReference type="Proteomes" id="UP001059596">
    <property type="component" value="Chromosome 3R"/>
</dbReference>
<comment type="caution">
    <text evidence="2">The sequence shown here is derived from an EMBL/GenBank/DDBJ whole genome shotgun (WGS) entry which is preliminary data.</text>
</comment>
<organism evidence="2 3">
    <name type="scientific">Drosophila gunungcola</name>
    <name type="common">fruit fly</name>
    <dbReference type="NCBI Taxonomy" id="103775"/>
    <lineage>
        <taxon>Eukaryota</taxon>
        <taxon>Metazoa</taxon>
        <taxon>Ecdysozoa</taxon>
        <taxon>Arthropoda</taxon>
        <taxon>Hexapoda</taxon>
        <taxon>Insecta</taxon>
        <taxon>Pterygota</taxon>
        <taxon>Neoptera</taxon>
        <taxon>Endopterygota</taxon>
        <taxon>Diptera</taxon>
        <taxon>Brachycera</taxon>
        <taxon>Muscomorpha</taxon>
        <taxon>Ephydroidea</taxon>
        <taxon>Drosophilidae</taxon>
        <taxon>Drosophila</taxon>
        <taxon>Sophophora</taxon>
    </lineage>
</organism>
<name>A0A9P9YW02_9MUSC</name>
<sequence length="439" mass="49736">MRIDLKELLLVSMSTAPNSVIHLHKRFRCGKISYLVHCELQRGQLLIQQVKRIRRTSSLSSRLQRRRRRLQRMLKNGCGLGSRPPPVILEEGFTQTTLLHNSVAEGTEMVLESTASQTAHREWISSQVDTSDLVQTISRDQQTLNPSQHTLSIAVGTEVVLDSTVSQTDHQKCSNIQVDTFDLLFFISRDQQTLNPGQQSLSSQTENRPLQSRTTQVEVAAKTSTTQTQLASCCLATQTELPCTNSAVQTEINCQHMNTQTFDVDEEEVMKPHLQALLLIYDLIKNQSDLIQNEVLAAINQLFDLTLLGGNKRRLEEDLPREASLEPLTPVPLNQIGDNYPKEKLISETELQKHLLKLVLKLRTKRISKKKRQTTGPSWNCTMKCKRCDLHVHRSRLQRVSSGNQETQTEVAETKDAVVGAEMGTQTEKERGRWTLKRS</sequence>
<accession>A0A9P9YW02</accession>
<proteinExistence type="predicted"/>
<dbReference type="EMBL" id="JAMKOV010000001">
    <property type="protein sequence ID" value="KAI8043935.1"/>
    <property type="molecule type" value="Genomic_DNA"/>
</dbReference>
<gene>
    <name evidence="2" type="ORF">M5D96_000083</name>
</gene>
<reference evidence="2" key="1">
    <citation type="journal article" date="2023" name="Genome Biol. Evol.">
        <title>Long-read-based Genome Assembly of Drosophila gunungcola Reveals Fewer Chemosensory Genes in Flower-breeding Species.</title>
        <authorList>
            <person name="Negi A."/>
            <person name="Liao B.Y."/>
            <person name="Yeh S.D."/>
        </authorList>
    </citation>
    <scope>NUCLEOTIDE SEQUENCE</scope>
    <source>
        <strain evidence="2">Sukarami</strain>
    </source>
</reference>
<evidence type="ECO:0000313" key="3">
    <source>
        <dbReference type="Proteomes" id="UP001059596"/>
    </source>
</evidence>
<evidence type="ECO:0000313" key="2">
    <source>
        <dbReference type="EMBL" id="KAI8043935.1"/>
    </source>
</evidence>
<evidence type="ECO:0000256" key="1">
    <source>
        <dbReference type="SAM" id="MobiDB-lite"/>
    </source>
</evidence>
<keyword evidence="3" id="KW-1185">Reference proteome</keyword>
<dbReference type="OrthoDB" id="7865810at2759"/>
<feature type="compositionally biased region" description="Polar residues" evidence="1">
    <location>
        <begin position="399"/>
        <end position="411"/>
    </location>
</feature>
<feature type="region of interest" description="Disordered" evidence="1">
    <location>
        <begin position="399"/>
        <end position="439"/>
    </location>
</feature>
<protein>
    <submittedName>
        <fullName evidence="2">Uncharacterized protein</fullName>
    </submittedName>
</protein>
<dbReference type="AlphaFoldDB" id="A0A9P9YW02"/>